<evidence type="ECO:0000313" key="1">
    <source>
        <dbReference type="EMBL" id="MEY8015764.1"/>
    </source>
</evidence>
<gene>
    <name evidence="1" type="ORF">AB8998_12475</name>
</gene>
<reference evidence="1 2" key="1">
    <citation type="submission" date="2024-08" db="EMBL/GenBank/DDBJ databases">
        <title>Mycobacterium servetensis sp. nov., a novel rapid-growing mycobacterial species recovered from a human patient in Zaragoza, Spain.</title>
        <authorList>
            <person name="Tristancho-Baro A.I."/>
            <person name="Buenestado-Serrano S."/>
            <person name="Garcia De Viedma D."/>
            <person name="Milagro-Beamonte A."/>
            <person name="Burillo N."/>
            <person name="Sanz S."/>
            <person name="Lopez-Calleja A.I."/>
            <person name="Penas-Utrilla D."/>
            <person name="Guardingo M."/>
            <person name="Garcia M.J."/>
            <person name="Vinuelas-Bayon J."/>
        </authorList>
    </citation>
    <scope>NUCLEOTIDE SEQUENCE [LARGE SCALE GENOMIC DNA]</scope>
    <source>
        <strain evidence="2">HUMS_12744610</strain>
    </source>
</reference>
<organism evidence="1 2">
    <name type="scientific">Mycobacterium servetii</name>
    <dbReference type="NCBI Taxonomy" id="3237418"/>
    <lineage>
        <taxon>Bacteria</taxon>
        <taxon>Bacillati</taxon>
        <taxon>Actinomycetota</taxon>
        <taxon>Actinomycetes</taxon>
        <taxon>Mycobacteriales</taxon>
        <taxon>Mycobacteriaceae</taxon>
        <taxon>Mycobacterium</taxon>
    </lineage>
</organism>
<dbReference type="Gene3D" id="3.30.70.20">
    <property type="match status" value="1"/>
</dbReference>
<keyword evidence="2" id="KW-1185">Reference proteome</keyword>
<comment type="caution">
    <text evidence="1">The sequence shown here is derived from an EMBL/GenBank/DDBJ whole genome shotgun (WGS) entry which is preliminary data.</text>
</comment>
<dbReference type="Pfam" id="PF13459">
    <property type="entry name" value="Fer4_15"/>
    <property type="match status" value="1"/>
</dbReference>
<evidence type="ECO:0000313" key="2">
    <source>
        <dbReference type="Proteomes" id="UP001564760"/>
    </source>
</evidence>
<accession>A0ABV4BZN2</accession>
<sequence>MIAADVEGHPPPAVFDADEVGHCAVLAEEVSGDLEAQAADAARNCPEGAITLTG</sequence>
<name>A0ABV4BZN2_9MYCO</name>
<protein>
    <submittedName>
        <fullName evidence="1">Ferredoxin</fullName>
    </submittedName>
</protein>
<dbReference type="EMBL" id="JBGEDP010000001">
    <property type="protein sequence ID" value="MEY8015764.1"/>
    <property type="molecule type" value="Genomic_DNA"/>
</dbReference>
<proteinExistence type="predicted"/>
<dbReference type="Proteomes" id="UP001564760">
    <property type="component" value="Unassembled WGS sequence"/>
</dbReference>